<accession>A0A9X2P3Z1</accession>
<evidence type="ECO:0000313" key="3">
    <source>
        <dbReference type="Proteomes" id="UP001142175"/>
    </source>
</evidence>
<protein>
    <submittedName>
        <fullName evidence="2">Beta-lactamase family protein</fullName>
    </submittedName>
</protein>
<dbReference type="Pfam" id="PF00144">
    <property type="entry name" value="Beta-lactamase"/>
    <property type="match status" value="1"/>
</dbReference>
<dbReference type="Gene3D" id="3.40.710.10">
    <property type="entry name" value="DD-peptidase/beta-lactamase superfamily"/>
    <property type="match status" value="1"/>
</dbReference>
<sequence>MKNYLFLILFFAIYSCQEKESPDPNPSSLYFPPLSGNTWETTTPASLNWDLEKLEDLKELLENNSSRAFIILKDGKIVVEEYFGTKISGGQPFDQSSLWYWASAGKTLTATLTGIAQEEGKLDIQKPSSDYMGKGWTSLTTLQEDKITVWHHLTMTTGLDDGVANKDDFSKESLVFKADPGIRWAYHNAPYTLLDKVIEGATDKSFSQYFNEKLASKIGINGTWQRVDFNNVFFSDARSMARFGLLFLAKGDWDGQSIINDKNYLDDMINTSQSFNESYGYLCWLNGKGSYMPPGVQIKVPGSYAPNGPDDMYCGLGKNGQYVCVVPSQNLVLVRMGESPDQALVPYAFLDDIWAILRNIIPAN</sequence>
<name>A0A9X2P3Z1_9BACT</name>
<dbReference type="PANTHER" id="PTHR43283">
    <property type="entry name" value="BETA-LACTAMASE-RELATED"/>
    <property type="match status" value="1"/>
</dbReference>
<keyword evidence="3" id="KW-1185">Reference proteome</keyword>
<dbReference type="PANTHER" id="PTHR43283:SF7">
    <property type="entry name" value="BETA-LACTAMASE-RELATED DOMAIN-CONTAINING PROTEIN"/>
    <property type="match status" value="1"/>
</dbReference>
<dbReference type="InterPro" id="IPR050789">
    <property type="entry name" value="Diverse_Enzym_Activities"/>
</dbReference>
<evidence type="ECO:0000259" key="1">
    <source>
        <dbReference type="Pfam" id="PF00144"/>
    </source>
</evidence>
<comment type="caution">
    <text evidence="2">The sequence shown here is derived from an EMBL/GenBank/DDBJ whole genome shotgun (WGS) entry which is preliminary data.</text>
</comment>
<dbReference type="AlphaFoldDB" id="A0A9X2P3Z1"/>
<organism evidence="2 3">
    <name type="scientific">Aquiflexum gelatinilyticum</name>
    <dbReference type="NCBI Taxonomy" id="2961943"/>
    <lineage>
        <taxon>Bacteria</taxon>
        <taxon>Pseudomonadati</taxon>
        <taxon>Bacteroidota</taxon>
        <taxon>Cytophagia</taxon>
        <taxon>Cytophagales</taxon>
        <taxon>Cyclobacteriaceae</taxon>
        <taxon>Aquiflexum</taxon>
    </lineage>
</organism>
<gene>
    <name evidence="2" type="ORF">NU887_01385</name>
</gene>
<dbReference type="SUPFAM" id="SSF56601">
    <property type="entry name" value="beta-lactamase/transpeptidase-like"/>
    <property type="match status" value="1"/>
</dbReference>
<dbReference type="Proteomes" id="UP001142175">
    <property type="component" value="Unassembled WGS sequence"/>
</dbReference>
<reference evidence="2" key="1">
    <citation type="submission" date="2022-08" db="EMBL/GenBank/DDBJ databases">
        <authorList>
            <person name="Zhang D."/>
        </authorList>
    </citation>
    <scope>NUCLEOTIDE SEQUENCE</scope>
    <source>
        <strain evidence="2">XJ19-11</strain>
    </source>
</reference>
<dbReference type="RefSeq" id="WP_258421558.1">
    <property type="nucleotide sequence ID" value="NZ_JANSUY010000001.1"/>
</dbReference>
<evidence type="ECO:0000313" key="2">
    <source>
        <dbReference type="EMBL" id="MCR9013663.1"/>
    </source>
</evidence>
<dbReference type="PROSITE" id="PS51257">
    <property type="entry name" value="PROKAR_LIPOPROTEIN"/>
    <property type="match status" value="1"/>
</dbReference>
<proteinExistence type="predicted"/>
<feature type="domain" description="Beta-lactamase-related" evidence="1">
    <location>
        <begin position="68"/>
        <end position="336"/>
    </location>
</feature>
<dbReference type="InterPro" id="IPR012338">
    <property type="entry name" value="Beta-lactam/transpept-like"/>
</dbReference>
<dbReference type="InterPro" id="IPR001466">
    <property type="entry name" value="Beta-lactam-related"/>
</dbReference>
<dbReference type="EMBL" id="JANSUY010000001">
    <property type="protein sequence ID" value="MCR9013663.1"/>
    <property type="molecule type" value="Genomic_DNA"/>
</dbReference>